<gene>
    <name evidence="1" type="ORF">ACFFJ6_12340</name>
</gene>
<accession>A0ABV6ESQ0</accession>
<dbReference type="Proteomes" id="UP001589775">
    <property type="component" value="Unassembled WGS sequence"/>
</dbReference>
<reference evidence="1 2" key="1">
    <citation type="submission" date="2024-09" db="EMBL/GenBank/DDBJ databases">
        <authorList>
            <person name="Sun Q."/>
            <person name="Mori K."/>
        </authorList>
    </citation>
    <scope>NUCLEOTIDE SEQUENCE [LARGE SCALE GENOMIC DNA]</scope>
    <source>
        <strain evidence="1 2">KCTC 23279</strain>
    </source>
</reference>
<evidence type="ECO:0000313" key="1">
    <source>
        <dbReference type="EMBL" id="MFC0241264.1"/>
    </source>
</evidence>
<sequence>MVMPTPAWGAYVSASNSCLILGCMPDIDGPTQIVLGDSAEVDPGRPADFVSLLRVPDGEVRVTTVGGEVLLRMPAPPLSLVEIWRSHPKWPETVIIGINPPASRSVLPAMLPTEQATRAVLDLPEGTDRLFLYNVVMADRPGVFNPWLSDRTLASGLVVPIAPASKLEVTDAEPAMSNDPVFHAVLPTPNRRVGIFPTDRCVMLRADTAAELTRVRAWVELRPEGAIAILALTPAEKP</sequence>
<comment type="caution">
    <text evidence="1">The sequence shown here is derived from an EMBL/GenBank/DDBJ whole genome shotgun (WGS) entry which is preliminary data.</text>
</comment>
<dbReference type="EMBL" id="JBHLWM010000005">
    <property type="protein sequence ID" value="MFC0241264.1"/>
    <property type="molecule type" value="Genomic_DNA"/>
</dbReference>
<evidence type="ECO:0000313" key="2">
    <source>
        <dbReference type="Proteomes" id="UP001589775"/>
    </source>
</evidence>
<keyword evidence="2" id="KW-1185">Reference proteome</keyword>
<dbReference type="RefSeq" id="WP_378388052.1">
    <property type="nucleotide sequence ID" value="NZ_JBHLWM010000005.1"/>
</dbReference>
<organism evidence="1 2">
    <name type="scientific">Rhodopseudomonas telluris</name>
    <dbReference type="NCBI Taxonomy" id="644215"/>
    <lineage>
        <taxon>Bacteria</taxon>
        <taxon>Pseudomonadati</taxon>
        <taxon>Pseudomonadota</taxon>
        <taxon>Alphaproteobacteria</taxon>
        <taxon>Hyphomicrobiales</taxon>
        <taxon>Nitrobacteraceae</taxon>
        <taxon>Rhodopseudomonas</taxon>
    </lineage>
</organism>
<protein>
    <submittedName>
        <fullName evidence="1">Uncharacterized protein</fullName>
    </submittedName>
</protein>
<proteinExistence type="predicted"/>
<name>A0ABV6ESQ0_9BRAD</name>